<dbReference type="Proteomes" id="UP000823399">
    <property type="component" value="Unassembled WGS sequence"/>
</dbReference>
<keyword evidence="1" id="KW-0812">Transmembrane</keyword>
<gene>
    <name evidence="2" type="ORF">F5147DRAFT_97926</name>
</gene>
<sequence length="81" mass="9636">MHHLPLAHAVRSTSFHRIRHSHLYILAIQFSYFEIPTSIIVSVRSFEHTRIMMVRRSVLYRCVISLFLSHFFLPKRGLTKT</sequence>
<evidence type="ECO:0000313" key="3">
    <source>
        <dbReference type="Proteomes" id="UP000823399"/>
    </source>
</evidence>
<accession>A0A9P7FBQ6</accession>
<keyword evidence="1" id="KW-0472">Membrane</keyword>
<keyword evidence="3" id="KW-1185">Reference proteome</keyword>
<evidence type="ECO:0000313" key="2">
    <source>
        <dbReference type="EMBL" id="KAG2111145.1"/>
    </source>
</evidence>
<dbReference type="EMBL" id="JABBWM010000018">
    <property type="protein sequence ID" value="KAG2111145.1"/>
    <property type="molecule type" value="Genomic_DNA"/>
</dbReference>
<name>A0A9P7FBQ6_9AGAM</name>
<feature type="transmembrane region" description="Helical" evidence="1">
    <location>
        <begin position="23"/>
        <end position="46"/>
    </location>
</feature>
<feature type="transmembrane region" description="Helical" evidence="1">
    <location>
        <begin position="58"/>
        <end position="73"/>
    </location>
</feature>
<dbReference type="RefSeq" id="XP_041294504.1">
    <property type="nucleotide sequence ID" value="XM_041444506.1"/>
</dbReference>
<dbReference type="AlphaFoldDB" id="A0A9P7FBQ6"/>
<reference evidence="2" key="1">
    <citation type="journal article" date="2020" name="New Phytol.">
        <title>Comparative genomics reveals dynamic genome evolution in host specialist ectomycorrhizal fungi.</title>
        <authorList>
            <person name="Lofgren L.A."/>
            <person name="Nguyen N.H."/>
            <person name="Vilgalys R."/>
            <person name="Ruytinx J."/>
            <person name="Liao H.L."/>
            <person name="Branco S."/>
            <person name="Kuo A."/>
            <person name="LaButti K."/>
            <person name="Lipzen A."/>
            <person name="Andreopoulos W."/>
            <person name="Pangilinan J."/>
            <person name="Riley R."/>
            <person name="Hundley H."/>
            <person name="Na H."/>
            <person name="Barry K."/>
            <person name="Grigoriev I.V."/>
            <person name="Stajich J.E."/>
            <person name="Kennedy P.G."/>
        </authorList>
    </citation>
    <scope>NUCLEOTIDE SEQUENCE</scope>
    <source>
        <strain evidence="2">FC423</strain>
    </source>
</reference>
<protein>
    <submittedName>
        <fullName evidence="2">Uncharacterized protein</fullName>
    </submittedName>
</protein>
<organism evidence="2 3">
    <name type="scientific">Suillus discolor</name>
    <dbReference type="NCBI Taxonomy" id="1912936"/>
    <lineage>
        <taxon>Eukaryota</taxon>
        <taxon>Fungi</taxon>
        <taxon>Dikarya</taxon>
        <taxon>Basidiomycota</taxon>
        <taxon>Agaricomycotina</taxon>
        <taxon>Agaricomycetes</taxon>
        <taxon>Agaricomycetidae</taxon>
        <taxon>Boletales</taxon>
        <taxon>Suillineae</taxon>
        <taxon>Suillaceae</taxon>
        <taxon>Suillus</taxon>
    </lineage>
</organism>
<keyword evidence="1" id="KW-1133">Transmembrane helix</keyword>
<comment type="caution">
    <text evidence="2">The sequence shown here is derived from an EMBL/GenBank/DDBJ whole genome shotgun (WGS) entry which is preliminary data.</text>
</comment>
<dbReference type="GeneID" id="64706765"/>
<evidence type="ECO:0000256" key="1">
    <source>
        <dbReference type="SAM" id="Phobius"/>
    </source>
</evidence>
<proteinExistence type="predicted"/>